<evidence type="ECO:0000259" key="2">
    <source>
        <dbReference type="PROSITE" id="PS51819"/>
    </source>
</evidence>
<gene>
    <name evidence="3" type="ORF">METZ01_LOCUS165262</name>
</gene>
<dbReference type="SUPFAM" id="SSF54593">
    <property type="entry name" value="Glyoxalase/Bleomycin resistance protein/Dihydroxybiphenyl dioxygenase"/>
    <property type="match status" value="1"/>
</dbReference>
<name>A0A382BF29_9ZZZZ</name>
<organism evidence="3">
    <name type="scientific">marine metagenome</name>
    <dbReference type="NCBI Taxonomy" id="408172"/>
    <lineage>
        <taxon>unclassified sequences</taxon>
        <taxon>metagenomes</taxon>
        <taxon>ecological metagenomes</taxon>
    </lineage>
</organism>
<sequence>MAINVQHLRRISLHTTKFEESVDYYGGPWGLEIVDQSPTSACLRATGPEHHCLELHASAYNGIEHIGLALPSMAAVEEAANEIDRQGGELLSTPADLPGPGGGYGFRLADPEGRVIELSTMVEAVAPRPVDSTPITLSHVVLNTIDIDAACQWWCGVLGFRVSDWSEHQMVFLRCNTNHHSIGFNQAEWTSVNHVAYEVASLDAFMISLGRLRHDEHTPGWGPGRHGPGHNAFAYFIDPSGLVPEVTTDLEQVDEASWVPRVWRRIPELSDLWGTAGAPSTDIRGHMAGTPDPTASR</sequence>
<feature type="domain" description="VOC" evidence="2">
    <location>
        <begin position="7"/>
        <end position="121"/>
    </location>
</feature>
<dbReference type="InterPro" id="IPR037523">
    <property type="entry name" value="VOC_core"/>
</dbReference>
<dbReference type="AlphaFoldDB" id="A0A382BF29"/>
<feature type="region of interest" description="Disordered" evidence="1">
    <location>
        <begin position="277"/>
        <end position="297"/>
    </location>
</feature>
<dbReference type="InterPro" id="IPR029068">
    <property type="entry name" value="Glyas_Bleomycin-R_OHBP_Dase"/>
</dbReference>
<proteinExistence type="predicted"/>
<evidence type="ECO:0000313" key="3">
    <source>
        <dbReference type="EMBL" id="SVB12408.1"/>
    </source>
</evidence>
<feature type="domain" description="VOC" evidence="2">
    <location>
        <begin position="136"/>
        <end position="249"/>
    </location>
</feature>
<dbReference type="InterPro" id="IPR004360">
    <property type="entry name" value="Glyas_Fos-R_dOase_dom"/>
</dbReference>
<reference evidence="3" key="1">
    <citation type="submission" date="2018-05" db="EMBL/GenBank/DDBJ databases">
        <authorList>
            <person name="Lanie J.A."/>
            <person name="Ng W.-L."/>
            <person name="Kazmierczak K.M."/>
            <person name="Andrzejewski T.M."/>
            <person name="Davidsen T.M."/>
            <person name="Wayne K.J."/>
            <person name="Tettelin H."/>
            <person name="Glass J.I."/>
            <person name="Rusch D."/>
            <person name="Podicherti R."/>
            <person name="Tsui H.-C.T."/>
            <person name="Winkler M.E."/>
        </authorList>
    </citation>
    <scope>NUCLEOTIDE SEQUENCE</scope>
</reference>
<dbReference type="Gene3D" id="3.10.180.10">
    <property type="entry name" value="2,3-Dihydroxybiphenyl 1,2-Dioxygenase, domain 1"/>
    <property type="match status" value="2"/>
</dbReference>
<protein>
    <recommendedName>
        <fullName evidence="2">VOC domain-containing protein</fullName>
    </recommendedName>
</protein>
<dbReference type="EMBL" id="UINC01029530">
    <property type="protein sequence ID" value="SVB12408.1"/>
    <property type="molecule type" value="Genomic_DNA"/>
</dbReference>
<dbReference type="PROSITE" id="PS51819">
    <property type="entry name" value="VOC"/>
    <property type="match status" value="2"/>
</dbReference>
<evidence type="ECO:0000256" key="1">
    <source>
        <dbReference type="SAM" id="MobiDB-lite"/>
    </source>
</evidence>
<accession>A0A382BF29</accession>
<dbReference type="Pfam" id="PF00903">
    <property type="entry name" value="Glyoxalase"/>
    <property type="match status" value="2"/>
</dbReference>